<evidence type="ECO:0000313" key="2">
    <source>
        <dbReference type="RefSeq" id="XP_019633261.1"/>
    </source>
</evidence>
<dbReference type="RefSeq" id="XP_019633261.1">
    <property type="nucleotide sequence ID" value="XM_019777702.1"/>
</dbReference>
<keyword evidence="1" id="KW-1185">Reference proteome</keyword>
<dbReference type="OrthoDB" id="49113at2759"/>
<dbReference type="GeneID" id="109476696"/>
<organism evidence="1 2">
    <name type="scientific">Branchiostoma belcheri</name>
    <name type="common">Amphioxus</name>
    <dbReference type="NCBI Taxonomy" id="7741"/>
    <lineage>
        <taxon>Eukaryota</taxon>
        <taxon>Metazoa</taxon>
        <taxon>Chordata</taxon>
        <taxon>Cephalochordata</taxon>
        <taxon>Leptocardii</taxon>
        <taxon>Amphioxiformes</taxon>
        <taxon>Branchiostomatidae</taxon>
        <taxon>Branchiostoma</taxon>
    </lineage>
</organism>
<sequence length="273" mass="31428">MEYVHGRSYYGRKGRAHTGTRPDASHTPGLVREVRPAKLNRYRCEYQRRCARFRDSLGLQDDMFFPERDMCYCPSCHADRGDIEIYQRGNPPKPYVLPLGWSRFALQVPLPQVKLPRGGTVAAFDSWQMCFHGTLRDNVKPILDTGGLRRPGDDISGGTLSQRNGHYNEEWKPEGFDTLQVFVSPSIRYSSKDAYSSPYTWRDSTTGQTYRVRSAFQARIRPGSYSVGPTTLHHVRRNDRIDPIYKNDEIEWSTKHVDAIMLYGLLIKMEPCT</sequence>
<dbReference type="Proteomes" id="UP000515135">
    <property type="component" value="Unplaced"/>
</dbReference>
<reference evidence="2" key="1">
    <citation type="submission" date="2025-08" db="UniProtKB">
        <authorList>
            <consortium name="RefSeq"/>
        </authorList>
    </citation>
    <scope>IDENTIFICATION</scope>
    <source>
        <tissue evidence="2">Gonad</tissue>
    </source>
</reference>
<name>A0A6P4ZUI8_BRABE</name>
<dbReference type="AlphaFoldDB" id="A0A6P4ZUI8"/>
<protein>
    <submittedName>
        <fullName evidence="2">Neuralized-like protein 4</fullName>
    </submittedName>
</protein>
<gene>
    <name evidence="2" type="primary">LOC109476696</name>
</gene>
<accession>A0A6P4ZUI8</accession>
<evidence type="ECO:0000313" key="1">
    <source>
        <dbReference type="Proteomes" id="UP000515135"/>
    </source>
</evidence>
<proteinExistence type="predicted"/>
<dbReference type="KEGG" id="bbel:109476696"/>